<reference evidence="5" key="1">
    <citation type="submission" date="2020-10" db="EMBL/GenBank/DDBJ databases">
        <authorList>
            <person name="Gilroy R."/>
        </authorList>
    </citation>
    <scope>NUCLEOTIDE SEQUENCE</scope>
    <source>
        <strain evidence="5">ChiSjej6B24-2974</strain>
    </source>
</reference>
<feature type="domain" description="HTH lacI-type" evidence="4">
    <location>
        <begin position="8"/>
        <end position="46"/>
    </location>
</feature>
<name>A0A9D1CWA7_9FIRM</name>
<evidence type="ECO:0000259" key="4">
    <source>
        <dbReference type="PROSITE" id="PS50932"/>
    </source>
</evidence>
<dbReference type="InterPro" id="IPR028082">
    <property type="entry name" value="Peripla_BP_I"/>
</dbReference>
<dbReference type="Gene3D" id="1.10.260.40">
    <property type="entry name" value="lambda repressor-like DNA-binding domains"/>
    <property type="match status" value="1"/>
</dbReference>
<evidence type="ECO:0000256" key="3">
    <source>
        <dbReference type="ARBA" id="ARBA00023163"/>
    </source>
</evidence>
<dbReference type="CDD" id="cd01392">
    <property type="entry name" value="HTH_LacI"/>
    <property type="match status" value="1"/>
</dbReference>
<dbReference type="Gene3D" id="3.40.50.2300">
    <property type="match status" value="2"/>
</dbReference>
<evidence type="ECO:0000313" key="6">
    <source>
        <dbReference type="Proteomes" id="UP000824260"/>
    </source>
</evidence>
<dbReference type="CDD" id="cd06284">
    <property type="entry name" value="PBP1_LacI-like"/>
    <property type="match status" value="1"/>
</dbReference>
<comment type="caution">
    <text evidence="5">The sequence shown here is derived from an EMBL/GenBank/DDBJ whole genome shotgun (WGS) entry which is preliminary data.</text>
</comment>
<organism evidence="5 6">
    <name type="scientific">Candidatus Pullichristensenella stercorigallinarum</name>
    <dbReference type="NCBI Taxonomy" id="2840909"/>
    <lineage>
        <taxon>Bacteria</taxon>
        <taxon>Bacillati</taxon>
        <taxon>Bacillota</taxon>
        <taxon>Clostridia</taxon>
        <taxon>Candidatus Pullichristensenella</taxon>
    </lineage>
</organism>
<protein>
    <submittedName>
        <fullName evidence="5">LacI family DNA-binding transcriptional regulator</fullName>
    </submittedName>
</protein>
<dbReference type="SMART" id="SM00354">
    <property type="entry name" value="HTH_LACI"/>
    <property type="match status" value="1"/>
</dbReference>
<dbReference type="Pfam" id="PF00356">
    <property type="entry name" value="LacI"/>
    <property type="match status" value="1"/>
</dbReference>
<dbReference type="AlphaFoldDB" id="A0A9D1CWA7"/>
<dbReference type="PROSITE" id="PS50932">
    <property type="entry name" value="HTH_LACI_2"/>
    <property type="match status" value="1"/>
</dbReference>
<dbReference type="Pfam" id="PF13377">
    <property type="entry name" value="Peripla_BP_3"/>
    <property type="match status" value="1"/>
</dbReference>
<dbReference type="Proteomes" id="UP000824260">
    <property type="component" value="Unassembled WGS sequence"/>
</dbReference>
<reference evidence="5" key="2">
    <citation type="journal article" date="2021" name="PeerJ">
        <title>Extensive microbial diversity within the chicken gut microbiome revealed by metagenomics and culture.</title>
        <authorList>
            <person name="Gilroy R."/>
            <person name="Ravi A."/>
            <person name="Getino M."/>
            <person name="Pursley I."/>
            <person name="Horton D.L."/>
            <person name="Alikhan N.F."/>
            <person name="Baker D."/>
            <person name="Gharbi K."/>
            <person name="Hall N."/>
            <person name="Watson M."/>
            <person name="Adriaenssens E.M."/>
            <person name="Foster-Nyarko E."/>
            <person name="Jarju S."/>
            <person name="Secka A."/>
            <person name="Antonio M."/>
            <person name="Oren A."/>
            <person name="Chaudhuri R.R."/>
            <person name="La Ragione R."/>
            <person name="Hildebrand F."/>
            <person name="Pallen M.J."/>
        </authorList>
    </citation>
    <scope>NUCLEOTIDE SEQUENCE</scope>
    <source>
        <strain evidence="5">ChiSjej6B24-2974</strain>
    </source>
</reference>
<dbReference type="SUPFAM" id="SSF47413">
    <property type="entry name" value="lambda repressor-like DNA-binding domains"/>
    <property type="match status" value="1"/>
</dbReference>
<dbReference type="InterPro" id="IPR000843">
    <property type="entry name" value="HTH_LacI"/>
</dbReference>
<keyword evidence="2 5" id="KW-0238">DNA-binding</keyword>
<dbReference type="SUPFAM" id="SSF53822">
    <property type="entry name" value="Periplasmic binding protein-like I"/>
    <property type="match status" value="1"/>
</dbReference>
<dbReference type="EMBL" id="DVFZ01000049">
    <property type="protein sequence ID" value="HIQ82418.1"/>
    <property type="molecule type" value="Genomic_DNA"/>
</dbReference>
<sequence length="355" mass="39228">MKKPRNIDIARMAGVSSATVSRVINKTCAVNEETYKKVIKAMDALGCEDRLKGALPARENPKERESRKIVIMCVPSISNPFYDMIASGIQAAANHFGYELMIYSQMLNGQRLNVLIDIARSNRVAGVITLEPLSREELERLCAATRVVQCCEYCEDSNVSYVSVDDRLATRTALEYLKSCGCSKFGFINGPMRYKYARHRQESYLNFLRENGLQRNDDWMLQLSSVDLSISSAVIMQMLSRENPPDAIFAASDVFAAVAIKTAKAIGLNVPGDLMVVGFDNIDMATISDPAITTISQPKFQLGYVACNLLADQINNPSAEPQRVILETELIVRGSTTNQQYQGTEENAVALAQNA</sequence>
<dbReference type="PANTHER" id="PTHR30146">
    <property type="entry name" value="LACI-RELATED TRANSCRIPTIONAL REPRESSOR"/>
    <property type="match status" value="1"/>
</dbReference>
<keyword evidence="3" id="KW-0804">Transcription</keyword>
<evidence type="ECO:0000256" key="1">
    <source>
        <dbReference type="ARBA" id="ARBA00023015"/>
    </source>
</evidence>
<keyword evidence="1" id="KW-0805">Transcription regulation</keyword>
<dbReference type="InterPro" id="IPR046335">
    <property type="entry name" value="LacI/GalR-like_sensor"/>
</dbReference>
<proteinExistence type="predicted"/>
<dbReference type="GO" id="GO:0000976">
    <property type="term" value="F:transcription cis-regulatory region binding"/>
    <property type="evidence" value="ECO:0007669"/>
    <property type="project" value="TreeGrafter"/>
</dbReference>
<gene>
    <name evidence="5" type="ORF">IAA52_04890</name>
</gene>
<evidence type="ECO:0000256" key="2">
    <source>
        <dbReference type="ARBA" id="ARBA00023125"/>
    </source>
</evidence>
<evidence type="ECO:0000313" key="5">
    <source>
        <dbReference type="EMBL" id="HIQ82418.1"/>
    </source>
</evidence>
<dbReference type="InterPro" id="IPR010982">
    <property type="entry name" value="Lambda_DNA-bd_dom_sf"/>
</dbReference>
<accession>A0A9D1CWA7</accession>
<dbReference type="GO" id="GO:0003700">
    <property type="term" value="F:DNA-binding transcription factor activity"/>
    <property type="evidence" value="ECO:0007669"/>
    <property type="project" value="TreeGrafter"/>
</dbReference>
<dbReference type="PANTHER" id="PTHR30146:SF109">
    <property type="entry name" value="HTH-TYPE TRANSCRIPTIONAL REGULATOR GALS"/>
    <property type="match status" value="1"/>
</dbReference>